<evidence type="ECO:0000313" key="3">
    <source>
        <dbReference type="Proteomes" id="UP000198697"/>
    </source>
</evidence>
<gene>
    <name evidence="2" type="ORF">SAMN04487998_3406</name>
</gene>
<evidence type="ECO:0000313" key="2">
    <source>
        <dbReference type="EMBL" id="SET98627.1"/>
    </source>
</evidence>
<dbReference type="OrthoDB" id="2786695at2"/>
<sequence>MNTPFSAGPQTLGYLYQAQHALYALLEEERPEATVVIEGLDDVSLDGAAYVELQQLKHHVKSQATLTDASPELWKTIRVWSTLLKARQWKASEVKLRLITTATASDGTVGALLREKEGRDTDEARRLLIATAATSTNETLEKSFIAFKALTPFEQKLLVEAIIVADAAPNIQDLVPKIKKKLFFGPPVDKVDQIYNMLQGWWFDKVAAHLLGKSSQSISQIELRLKLEEITSQFQRDSLPIEFADKSPDEGYFTAQKTKNFWRQMEMLNIRTSRMRFAVVDYYRAFEQRTKWAKNTLLVDDELDRYEGRLQEQWERYVEELLDDTEYSGKMDEAPVCVKFGQQVFKWMGSVKMPIRERMPANHEYVAQGSFHILADKPRPPVYWHPNFLEELDKALAVTAQ</sequence>
<dbReference type="AlphaFoldDB" id="A0A1I0INJ3"/>
<organism evidence="2 3">
    <name type="scientific">Hymenobacter actinosclerus</name>
    <dbReference type="NCBI Taxonomy" id="82805"/>
    <lineage>
        <taxon>Bacteria</taxon>
        <taxon>Pseudomonadati</taxon>
        <taxon>Bacteroidota</taxon>
        <taxon>Cytophagia</taxon>
        <taxon>Cytophagales</taxon>
        <taxon>Hymenobacteraceae</taxon>
        <taxon>Hymenobacter</taxon>
    </lineage>
</organism>
<proteinExistence type="predicted"/>
<keyword evidence="3" id="KW-1185">Reference proteome</keyword>
<reference evidence="3" key="1">
    <citation type="submission" date="2016-10" db="EMBL/GenBank/DDBJ databases">
        <authorList>
            <person name="Varghese N."/>
            <person name="Submissions S."/>
        </authorList>
    </citation>
    <scope>NUCLEOTIDE SEQUENCE [LARGE SCALE GENOMIC DNA]</scope>
    <source>
        <strain evidence="3">DSM 15310</strain>
    </source>
</reference>
<name>A0A1I0INJ3_9BACT</name>
<dbReference type="InterPro" id="IPR046913">
    <property type="entry name" value="ABC-3C_CTD7"/>
</dbReference>
<dbReference type="RefSeq" id="WP_143069885.1">
    <property type="nucleotide sequence ID" value="NZ_FOHS01000005.1"/>
</dbReference>
<protein>
    <recommendedName>
        <fullName evidence="1">ABC-three component systems C-terminal domain-containing protein</fullName>
    </recommendedName>
</protein>
<evidence type="ECO:0000259" key="1">
    <source>
        <dbReference type="Pfam" id="PF20283"/>
    </source>
</evidence>
<dbReference type="Pfam" id="PF20283">
    <property type="entry name" value="CTD7"/>
    <property type="match status" value="1"/>
</dbReference>
<dbReference type="EMBL" id="FOHS01000005">
    <property type="protein sequence ID" value="SET98627.1"/>
    <property type="molecule type" value="Genomic_DNA"/>
</dbReference>
<dbReference type="Proteomes" id="UP000198697">
    <property type="component" value="Unassembled WGS sequence"/>
</dbReference>
<dbReference type="STRING" id="82805.SAMN04487998_3406"/>
<accession>A0A1I0INJ3</accession>
<feature type="domain" description="ABC-three component systems C-terminal" evidence="1">
    <location>
        <begin position="261"/>
        <end position="391"/>
    </location>
</feature>